<dbReference type="Pfam" id="PF03692">
    <property type="entry name" value="CxxCxxCC"/>
    <property type="match status" value="1"/>
</dbReference>
<protein>
    <recommendedName>
        <fullName evidence="3">YkgJ family cysteine cluster protein</fullName>
    </recommendedName>
</protein>
<dbReference type="STRING" id="398767.Glov_2626"/>
<reference evidence="1 2" key="1">
    <citation type="submission" date="2008-05" db="EMBL/GenBank/DDBJ databases">
        <title>Complete sequence of chromosome of Geobacter lovleyi SZ.</title>
        <authorList>
            <consortium name="US DOE Joint Genome Institute"/>
            <person name="Lucas S."/>
            <person name="Copeland A."/>
            <person name="Lapidus A."/>
            <person name="Glavina del Rio T."/>
            <person name="Dalin E."/>
            <person name="Tice H."/>
            <person name="Bruce D."/>
            <person name="Goodwin L."/>
            <person name="Pitluck S."/>
            <person name="Chertkov O."/>
            <person name="Meincke L."/>
            <person name="Brettin T."/>
            <person name="Detter J.C."/>
            <person name="Han C."/>
            <person name="Tapia R."/>
            <person name="Kuske C.R."/>
            <person name="Schmutz J."/>
            <person name="Larimer F."/>
            <person name="Land M."/>
            <person name="Hauser L."/>
            <person name="Kyrpides N."/>
            <person name="Mikhailova N."/>
            <person name="Sung Y."/>
            <person name="Fletcher K.E."/>
            <person name="Ritalahti K.M."/>
            <person name="Loeffler F.E."/>
            <person name="Richardson P."/>
        </authorList>
    </citation>
    <scope>NUCLEOTIDE SEQUENCE [LARGE SCALE GENOMIC DNA]</scope>
    <source>
        <strain evidence="2">ATCC BAA-1151 / DSM 17278 / SZ</strain>
    </source>
</reference>
<dbReference type="Proteomes" id="UP000002420">
    <property type="component" value="Chromosome"/>
</dbReference>
<evidence type="ECO:0000313" key="1">
    <source>
        <dbReference type="EMBL" id="ACD96339.1"/>
    </source>
</evidence>
<keyword evidence="2" id="KW-1185">Reference proteome</keyword>
<dbReference type="AlphaFoldDB" id="B3E6T4"/>
<name>B3E6T4_TRIL1</name>
<dbReference type="InterPro" id="IPR005358">
    <property type="entry name" value="Puta_zinc/iron-chelating_dom"/>
</dbReference>
<sequence length="233" mass="26281">MHQLTHDVQQRQQFFDQLCAAWSSEYRQRGGSIHCGEGCGGCCSLVVNCSFPEALRVAGALTAEHHSRLRDRVAAIQETADRSGDLKQWLAAYRRLPEACPFLNRSAACSIYPVRPFSCRSLLSTLPPDWCVTDFSGLTSEEKHAFMAALDRTSVAFPTHYAATPQEIGQELEEATLRQMETVYGFSITGSLPWLVWLEAEYHLSRLLPEGRETVQRYLAERKLLNQFLVVIL</sequence>
<proteinExistence type="predicted"/>
<dbReference type="HOGENOM" id="CLU_102893_0_0_7"/>
<dbReference type="OrthoDB" id="9779822at2"/>
<dbReference type="KEGG" id="glo:Glov_2626"/>
<evidence type="ECO:0008006" key="3">
    <source>
        <dbReference type="Google" id="ProtNLM"/>
    </source>
</evidence>
<dbReference type="EMBL" id="CP001089">
    <property type="protein sequence ID" value="ACD96339.1"/>
    <property type="molecule type" value="Genomic_DNA"/>
</dbReference>
<gene>
    <name evidence="1" type="ordered locus">Glov_2626</name>
</gene>
<dbReference type="eggNOG" id="COG0727">
    <property type="taxonomic scope" value="Bacteria"/>
</dbReference>
<organism evidence="1 2">
    <name type="scientific">Trichlorobacter lovleyi (strain ATCC BAA-1151 / DSM 17278 / SZ)</name>
    <name type="common">Geobacter lovleyi</name>
    <dbReference type="NCBI Taxonomy" id="398767"/>
    <lineage>
        <taxon>Bacteria</taxon>
        <taxon>Pseudomonadati</taxon>
        <taxon>Thermodesulfobacteriota</taxon>
        <taxon>Desulfuromonadia</taxon>
        <taxon>Geobacterales</taxon>
        <taxon>Geobacteraceae</taxon>
        <taxon>Trichlorobacter</taxon>
    </lineage>
</organism>
<dbReference type="RefSeq" id="WP_012470671.1">
    <property type="nucleotide sequence ID" value="NC_010814.1"/>
</dbReference>
<evidence type="ECO:0000313" key="2">
    <source>
        <dbReference type="Proteomes" id="UP000002420"/>
    </source>
</evidence>
<accession>B3E6T4</accession>